<name>A0AAP2HMG8_9BURK</name>
<evidence type="ECO:0000313" key="1">
    <source>
        <dbReference type="EMBL" id="MBU9358600.1"/>
    </source>
</evidence>
<protein>
    <submittedName>
        <fullName evidence="1">Uncharacterized protein</fullName>
    </submittedName>
</protein>
<evidence type="ECO:0000313" key="2">
    <source>
        <dbReference type="Proteomes" id="UP001196915"/>
    </source>
</evidence>
<accession>A0AAP2HMG8</accession>
<dbReference type="AlphaFoldDB" id="A0AAP2HMG8"/>
<reference evidence="1" key="1">
    <citation type="submission" date="2021-06" db="EMBL/GenBank/DDBJ databases">
        <title>A collection of bacterial strains from the Burkholderia cepacia Research Laboratory and Repository.</title>
        <authorList>
            <person name="Lipuma J."/>
            <person name="Spilker T."/>
        </authorList>
    </citation>
    <scope>NUCLEOTIDE SEQUENCE</scope>
    <source>
        <strain evidence="1">AU37435</strain>
    </source>
</reference>
<gene>
    <name evidence="1" type="ORF">KTE52_19870</name>
</gene>
<dbReference type="EMBL" id="JAHPMX010000010">
    <property type="protein sequence ID" value="MBU9358600.1"/>
    <property type="molecule type" value="Genomic_DNA"/>
</dbReference>
<dbReference type="Proteomes" id="UP001196915">
    <property type="component" value="Unassembled WGS sequence"/>
</dbReference>
<organism evidence="1 2">
    <name type="scientific">Burkholderia multivorans</name>
    <dbReference type="NCBI Taxonomy" id="87883"/>
    <lineage>
        <taxon>Bacteria</taxon>
        <taxon>Pseudomonadati</taxon>
        <taxon>Pseudomonadota</taxon>
        <taxon>Betaproteobacteria</taxon>
        <taxon>Burkholderiales</taxon>
        <taxon>Burkholderiaceae</taxon>
        <taxon>Burkholderia</taxon>
        <taxon>Burkholderia cepacia complex</taxon>
    </lineage>
</organism>
<dbReference type="RefSeq" id="WP_146121458.1">
    <property type="nucleotide sequence ID" value="NZ_CADFDF010000001.1"/>
</dbReference>
<sequence length="65" mass="7043">MHAPRVLRNAGFSFWQQRDCGAVPGSGYAFASAIGSSTTGAANRLCRTRRMRPLMNMSGHDTESP</sequence>
<comment type="caution">
    <text evidence="1">The sequence shown here is derived from an EMBL/GenBank/DDBJ whole genome shotgun (WGS) entry which is preliminary data.</text>
</comment>
<proteinExistence type="predicted"/>